<reference evidence="12" key="4">
    <citation type="journal article" date="2015" name="PLoS ONE">
        <title>Comprehensive Evaluation of Toxoplasma gondii VEG and Neospora caninum LIV Genomes with Tachyzoite Stage Transcriptome and Proteome Defines Novel Transcript Features.</title>
        <authorList>
            <person name="Ramaprasad A."/>
            <person name="Mourier T."/>
            <person name="Naeem R."/>
            <person name="Malas T.B."/>
            <person name="Moussa E."/>
            <person name="Panigrahi A."/>
            <person name="Vermont S.J."/>
            <person name="Otto T.D."/>
            <person name="Wastling J."/>
            <person name="Pain A."/>
        </authorList>
    </citation>
    <scope>NUCLEOTIDE SEQUENCE</scope>
    <source>
        <strain evidence="12">Liverpool</strain>
    </source>
</reference>
<dbReference type="InterPro" id="IPR002429">
    <property type="entry name" value="CcO_II-like_C"/>
</dbReference>
<reference evidence="13" key="3">
    <citation type="journal article" date="2012" name="PLoS Pathog.">
        <title>Comparative genomics of the apicomplexan parasites Toxoplasma gondii and Neospora caninum: Coccidia differing in host range and transmission strategy.</title>
        <authorList>
            <person name="Reid A.J."/>
            <person name="Vermont S.J."/>
            <person name="Cotton J.A."/>
            <person name="Harris D."/>
            <person name="Hill-Cawthorne G.A."/>
            <person name="Konen-Waisman S."/>
            <person name="Latham S.M."/>
            <person name="Mourier T."/>
            <person name="Norton R."/>
            <person name="Quail M.A."/>
            <person name="Sanders M."/>
            <person name="Shanmugam D."/>
            <person name="Sohal A."/>
            <person name="Wasmuth J.D."/>
            <person name="Brunk B."/>
            <person name="Grigg M.E."/>
            <person name="Howard J.C."/>
            <person name="Parkinson J."/>
            <person name="Roos D.S."/>
            <person name="Trees A.J."/>
            <person name="Berriman M."/>
            <person name="Pain A."/>
            <person name="Wastling J.M."/>
        </authorList>
    </citation>
    <scope>NUCLEOTIDE SEQUENCE [LARGE SCALE GENOMIC DNA]</scope>
    <source>
        <strain evidence="13">Liverpool</strain>
    </source>
</reference>
<dbReference type="FunCoup" id="F0VLS8">
    <property type="interactions" value="38"/>
</dbReference>
<dbReference type="OrthoDB" id="330118at2759"/>
<dbReference type="Proteomes" id="UP000007494">
    <property type="component" value="Chromosome X"/>
</dbReference>
<keyword evidence="13" id="KW-1185">Reference proteome</keyword>
<comment type="catalytic activity">
    <reaction evidence="7">
        <text>4 Fe(II)-[cytochrome c] + O2 + 8 H(+)(in) = 4 Fe(III)-[cytochrome c] + 2 H2O + 4 H(+)(out)</text>
        <dbReference type="Rhea" id="RHEA:11436"/>
        <dbReference type="Rhea" id="RHEA-COMP:10350"/>
        <dbReference type="Rhea" id="RHEA-COMP:14399"/>
        <dbReference type="ChEBI" id="CHEBI:15377"/>
        <dbReference type="ChEBI" id="CHEBI:15378"/>
        <dbReference type="ChEBI" id="CHEBI:15379"/>
        <dbReference type="ChEBI" id="CHEBI:29033"/>
        <dbReference type="ChEBI" id="CHEBI:29034"/>
        <dbReference type="EC" id="7.1.1.9"/>
    </reaction>
    <physiologicalReaction direction="left-to-right" evidence="7">
        <dbReference type="Rhea" id="RHEA:11437"/>
    </physiologicalReaction>
</comment>
<feature type="compositionally biased region" description="Basic and acidic residues" evidence="8">
    <location>
        <begin position="60"/>
        <end position="69"/>
    </location>
</feature>
<evidence type="ECO:0000256" key="7">
    <source>
        <dbReference type="ARBA" id="ARBA00049512"/>
    </source>
</evidence>
<evidence type="ECO:0000313" key="12">
    <source>
        <dbReference type="EMBL" id="CEL68906.1"/>
    </source>
</evidence>
<dbReference type="EMBL" id="LN714485">
    <property type="protein sequence ID" value="CEL68906.1"/>
    <property type="molecule type" value="Genomic_DNA"/>
</dbReference>
<evidence type="ECO:0000256" key="4">
    <source>
        <dbReference type="ARBA" id="ARBA00022692"/>
    </source>
</evidence>
<feature type="compositionally biased region" description="Basic residues" evidence="8">
    <location>
        <begin position="76"/>
        <end position="85"/>
    </location>
</feature>
<evidence type="ECO:0000256" key="3">
    <source>
        <dbReference type="ARBA" id="ARBA00022448"/>
    </source>
</evidence>
<evidence type="ECO:0000313" key="11">
    <source>
        <dbReference type="EMBL" id="CBZ54206.1"/>
    </source>
</evidence>
<evidence type="ECO:0000256" key="8">
    <source>
        <dbReference type="SAM" id="MobiDB-lite"/>
    </source>
</evidence>
<dbReference type="OMA" id="NIPFWSR"/>
<comment type="subcellular location">
    <subcellularLocation>
        <location evidence="2">Membrane</location>
    </subcellularLocation>
</comment>
<keyword evidence="5" id="KW-0249">Electron transport</keyword>
<dbReference type="PROSITE" id="PS50857">
    <property type="entry name" value="COX2_CUA"/>
    <property type="match status" value="1"/>
</dbReference>
<dbReference type="Gene3D" id="2.60.40.420">
    <property type="entry name" value="Cupredoxins - blue copper proteins"/>
    <property type="match status" value="1"/>
</dbReference>
<evidence type="ECO:0000256" key="1">
    <source>
        <dbReference type="ARBA" id="ARBA00001935"/>
    </source>
</evidence>
<gene>
    <name evidence="12" type="ORF">BN1204_046390</name>
    <name evidence="11" type="ORF">NCLIV_046390</name>
</gene>
<organism evidence="11 13">
    <name type="scientific">Neospora caninum (strain Liverpool)</name>
    <dbReference type="NCBI Taxonomy" id="572307"/>
    <lineage>
        <taxon>Eukaryota</taxon>
        <taxon>Sar</taxon>
        <taxon>Alveolata</taxon>
        <taxon>Apicomplexa</taxon>
        <taxon>Conoidasida</taxon>
        <taxon>Coccidia</taxon>
        <taxon>Eucoccidiorida</taxon>
        <taxon>Eimeriorina</taxon>
        <taxon>Sarcocystidae</taxon>
        <taxon>Neospora</taxon>
    </lineage>
</organism>
<dbReference type="AlphaFoldDB" id="F0VLS8"/>
<dbReference type="PRINTS" id="PR01166">
    <property type="entry name" value="CYCOXIDASEII"/>
</dbReference>
<reference evidence="11" key="2">
    <citation type="submission" date="2011-03" db="EMBL/GenBank/DDBJ databases">
        <title>Comparative genomics and transcriptomics of Neospora caninum and Toxoplasma gondii.</title>
        <authorList>
            <person name="Reid A.J."/>
            <person name="Sohal A."/>
            <person name="Harris D."/>
            <person name="Quail M."/>
            <person name="Sanders M."/>
            <person name="Berriman M."/>
            <person name="Wastling J.M."/>
            <person name="Pain A."/>
        </authorList>
    </citation>
    <scope>NUCLEOTIDE SEQUENCE</scope>
    <source>
        <strain evidence="11">Liverpool</strain>
    </source>
</reference>
<dbReference type="InParanoid" id="F0VLS8"/>
<dbReference type="VEuPathDB" id="ToxoDB:NCLIV_046390"/>
<feature type="transmembrane region" description="Helical" evidence="9">
    <location>
        <begin position="166"/>
        <end position="189"/>
    </location>
</feature>
<dbReference type="GO" id="GO:0004129">
    <property type="term" value="F:cytochrome-c oxidase activity"/>
    <property type="evidence" value="ECO:0007669"/>
    <property type="project" value="UniProtKB-EC"/>
</dbReference>
<dbReference type="GO" id="GO:0016020">
    <property type="term" value="C:membrane"/>
    <property type="evidence" value="ECO:0007669"/>
    <property type="project" value="UniProtKB-SubCell"/>
</dbReference>
<dbReference type="InterPro" id="IPR008972">
    <property type="entry name" value="Cupredoxin"/>
</dbReference>
<evidence type="ECO:0000256" key="9">
    <source>
        <dbReference type="SAM" id="Phobius"/>
    </source>
</evidence>
<feature type="domain" description="Cytochrome oxidase subunit II copper A binding" evidence="10">
    <location>
        <begin position="194"/>
        <end position="221"/>
    </location>
</feature>
<name>F0VLS8_NEOCL</name>
<keyword evidence="3" id="KW-0813">Transport</keyword>
<keyword evidence="9" id="KW-1133">Transmembrane helix</keyword>
<dbReference type="EMBL" id="FR823391">
    <property type="protein sequence ID" value="CBZ54206.1"/>
    <property type="molecule type" value="Genomic_DNA"/>
</dbReference>
<evidence type="ECO:0000256" key="5">
    <source>
        <dbReference type="ARBA" id="ARBA00022982"/>
    </source>
</evidence>
<reference evidence="11" key="1">
    <citation type="submission" date="2011-02" db="EMBL/GenBank/DDBJ databases">
        <authorList>
            <person name="Aslett M."/>
        </authorList>
    </citation>
    <scope>NUCLEOTIDE SEQUENCE</scope>
    <source>
        <strain evidence="11">Liverpool</strain>
    </source>
</reference>
<comment type="cofactor">
    <cofactor evidence="1">
        <name>Cu cation</name>
        <dbReference type="ChEBI" id="CHEBI:23378"/>
    </cofactor>
</comment>
<evidence type="ECO:0000259" key="10">
    <source>
        <dbReference type="PROSITE" id="PS50857"/>
    </source>
</evidence>
<protein>
    <submittedName>
        <fullName evidence="12">Cytochrome c oxidase subunit 2</fullName>
    </submittedName>
</protein>
<dbReference type="InterPro" id="IPR036257">
    <property type="entry name" value="Cyt_c_oxidase_su2_TM_sf"/>
</dbReference>
<accession>F0VLS8</accession>
<evidence type="ECO:0000313" key="13">
    <source>
        <dbReference type="Proteomes" id="UP000007494"/>
    </source>
</evidence>
<keyword evidence="6 9" id="KW-0472">Membrane</keyword>
<sequence>MVPLYTSLFRPYGQLLNHIPGRFLSLSRPRVDYSLMLSRHFSSTSSVTKPPKTDAAAQHGEGHDSHHDTNNFYHMPSHHSASRHHLNPDGTMRNLTTAETFHWEHAEAETPAQQIVSVNGRKMVKGVETRDLVELFLVHQKNMPFWPRMRMNVWGNHDLLMKAEFVFFWTPTFIIWSLAIPVFTLLYMLDEAVNAAMTVKVIGRQWYWIYEVESPVDDEEE</sequence>
<dbReference type="RefSeq" id="XP_003884237.1">
    <property type="nucleotide sequence ID" value="XM_003884188.1"/>
</dbReference>
<keyword evidence="4 9" id="KW-0812">Transmembrane</keyword>
<dbReference type="GeneID" id="13442137"/>
<dbReference type="eggNOG" id="KOG4767">
    <property type="taxonomic scope" value="Eukaryota"/>
</dbReference>
<dbReference type="Gene3D" id="1.10.287.90">
    <property type="match status" value="1"/>
</dbReference>
<feature type="region of interest" description="Disordered" evidence="8">
    <location>
        <begin position="42"/>
        <end position="91"/>
    </location>
</feature>
<proteinExistence type="predicted"/>
<evidence type="ECO:0000256" key="2">
    <source>
        <dbReference type="ARBA" id="ARBA00004370"/>
    </source>
</evidence>
<evidence type="ECO:0000256" key="6">
    <source>
        <dbReference type="ARBA" id="ARBA00023136"/>
    </source>
</evidence>
<dbReference type="GO" id="GO:0005507">
    <property type="term" value="F:copper ion binding"/>
    <property type="evidence" value="ECO:0007669"/>
    <property type="project" value="InterPro"/>
</dbReference>